<dbReference type="SUPFAM" id="SSF53335">
    <property type="entry name" value="S-adenosyl-L-methionine-dependent methyltransferases"/>
    <property type="match status" value="1"/>
</dbReference>
<gene>
    <name evidence="3" type="primary">pksM</name>
    <name evidence="3" type="ORF">NCTC5664_00866</name>
</gene>
<dbReference type="GO" id="GO:0000166">
    <property type="term" value="F:nucleotide binding"/>
    <property type="evidence" value="ECO:0007669"/>
    <property type="project" value="InterPro"/>
</dbReference>
<feature type="domain" description="Methyltransferase type 12" evidence="2">
    <location>
        <begin position="528"/>
        <end position="629"/>
    </location>
</feature>
<dbReference type="Pfam" id="PF01408">
    <property type="entry name" value="GFO_IDH_MocA"/>
    <property type="match status" value="1"/>
</dbReference>
<dbReference type="InterPro" id="IPR029063">
    <property type="entry name" value="SAM-dependent_MTases_sf"/>
</dbReference>
<proteinExistence type="predicted"/>
<sequence length="704" mass="82004">MKKCIVCGSRFGQFYLEALQSIPNIQIEGLLSNGSRRSIECANHYKINLYKDIEDLPRDIDLACVAIKSEVQGGKGNLVAEELLKKGIDVIFEQPLSEKEYASLYKLAKKQNRYFVVSNLYNNLSSVRNFMENYKRIKKEQNVTYINLEFATQLSFPVAQLLTVLLPEIKNIEFKKSEREEGPYQVLISNVNGIQLNLIAHNEVLETSVDNFMRILFRVSIGFDGGELNLLDPHGLVYWRDYIKFPNENLIPHIFKETPPIGMTHRLIDITYHNSELTQQEIFTELWPSVISEEIYLYLEKENHNKKFWNTIAQNQINSAIVWKKIMKSLGYPRVSYHDKYEVYDVKKLVRNDEQKMNISLYMGMLENICSKSILYILNEQLNENVKCVNYQSIIKLLNVQNSYKKIIKRWLDYLSKNHYIIGDSRGNYIFECEKIPKTQILKEWENLESIWPTNIMPISIVKYFKLHFQYMNKILSGDMPANLILFEQGNSKIADDLYKNTAISRYINEQISTYVERISKGKQLTILEVGAGTGATTEEILNKVGNSFKGRYLFTDISKYFLISAQEKFEKFGFMQYEVLDIDSIKINSDIRKEKFDVIIAVGVINNTKNIKRLLSRFNNLLSKSGKLIIGEAYGESSPMLLSQVFMMTEPDDERRNANITFLELEKWYKVFDETGFNVICQKPYLTDELSSFKQALFILEKR</sequence>
<dbReference type="PANTHER" id="PTHR43377">
    <property type="entry name" value="BILIVERDIN REDUCTASE A"/>
    <property type="match status" value="1"/>
</dbReference>
<name>A0A380DMU0_STAAU</name>
<dbReference type="SUPFAM" id="SSF51735">
    <property type="entry name" value="NAD(P)-binding Rossmann-fold domains"/>
    <property type="match status" value="1"/>
</dbReference>
<feature type="domain" description="Gfo/Idh/MocA-like oxidoreductase N-terminal" evidence="1">
    <location>
        <begin position="3"/>
        <end position="117"/>
    </location>
</feature>
<reference evidence="3 4" key="1">
    <citation type="submission" date="2018-06" db="EMBL/GenBank/DDBJ databases">
        <authorList>
            <consortium name="Pathogen Informatics"/>
            <person name="Doyle S."/>
        </authorList>
    </citation>
    <scope>NUCLEOTIDE SEQUENCE [LARGE SCALE GENOMIC DNA]</scope>
    <source>
        <strain evidence="3 4">NCTC5664</strain>
    </source>
</reference>
<dbReference type="InterPro" id="IPR000683">
    <property type="entry name" value="Gfo/Idh/MocA-like_OxRdtase_N"/>
</dbReference>
<organism evidence="3 4">
    <name type="scientific">Staphylococcus aureus</name>
    <dbReference type="NCBI Taxonomy" id="1280"/>
    <lineage>
        <taxon>Bacteria</taxon>
        <taxon>Bacillati</taxon>
        <taxon>Bacillota</taxon>
        <taxon>Bacilli</taxon>
        <taxon>Bacillales</taxon>
        <taxon>Staphylococcaceae</taxon>
        <taxon>Staphylococcus</taxon>
    </lineage>
</organism>
<dbReference type="PANTHER" id="PTHR43377:SF1">
    <property type="entry name" value="BILIVERDIN REDUCTASE A"/>
    <property type="match status" value="1"/>
</dbReference>
<evidence type="ECO:0000259" key="1">
    <source>
        <dbReference type="Pfam" id="PF01408"/>
    </source>
</evidence>
<evidence type="ECO:0000313" key="4">
    <source>
        <dbReference type="Proteomes" id="UP000254502"/>
    </source>
</evidence>
<dbReference type="AlphaFoldDB" id="A0A380DMU0"/>
<dbReference type="InterPro" id="IPR013217">
    <property type="entry name" value="Methyltransf_12"/>
</dbReference>
<accession>A0A380DMU0</accession>
<dbReference type="InterPro" id="IPR051450">
    <property type="entry name" value="Gfo/Idh/MocA_Oxidoreductases"/>
</dbReference>
<evidence type="ECO:0000313" key="3">
    <source>
        <dbReference type="EMBL" id="SUK38506.1"/>
    </source>
</evidence>
<dbReference type="InterPro" id="IPR010091">
    <property type="entry name" value="Thiazolinyl_imide_reductase"/>
</dbReference>
<dbReference type="EMBL" id="UHAQ01000002">
    <property type="protein sequence ID" value="SUK38506.1"/>
    <property type="molecule type" value="Genomic_DNA"/>
</dbReference>
<dbReference type="Pfam" id="PF08242">
    <property type="entry name" value="Methyltransf_12"/>
    <property type="match status" value="1"/>
</dbReference>
<dbReference type="RefSeq" id="WP_111761735.1">
    <property type="nucleotide sequence ID" value="NZ_CP176566.1"/>
</dbReference>
<evidence type="ECO:0000259" key="2">
    <source>
        <dbReference type="Pfam" id="PF08242"/>
    </source>
</evidence>
<protein>
    <submittedName>
        <fullName evidence="3">Polyketide synthase</fullName>
    </submittedName>
</protein>
<dbReference type="Gene3D" id="3.40.50.720">
    <property type="entry name" value="NAD(P)-binding Rossmann-like Domain"/>
    <property type="match status" value="1"/>
</dbReference>
<dbReference type="CDD" id="cd02440">
    <property type="entry name" value="AdoMet_MTases"/>
    <property type="match status" value="1"/>
</dbReference>
<dbReference type="Proteomes" id="UP000254502">
    <property type="component" value="Unassembled WGS sequence"/>
</dbReference>
<dbReference type="NCBIfam" id="TIGR01761">
    <property type="entry name" value="thiaz-red"/>
    <property type="match status" value="1"/>
</dbReference>
<dbReference type="Gene3D" id="3.40.50.150">
    <property type="entry name" value="Vaccinia Virus protein VP39"/>
    <property type="match status" value="1"/>
</dbReference>
<dbReference type="InterPro" id="IPR036291">
    <property type="entry name" value="NAD(P)-bd_dom_sf"/>
</dbReference>